<dbReference type="PRINTS" id="PR00081">
    <property type="entry name" value="GDHRDH"/>
</dbReference>
<dbReference type="Proteomes" id="UP000076078">
    <property type="component" value="Unassembled WGS sequence"/>
</dbReference>
<name>A0A152A3S5_TIELA</name>
<dbReference type="Gene3D" id="3.40.50.720">
    <property type="entry name" value="NAD(P)-binding Rossmann-like Domain"/>
    <property type="match status" value="1"/>
</dbReference>
<dbReference type="CDD" id="cd08939">
    <property type="entry name" value="KDSR-like_SDR_c"/>
    <property type="match status" value="1"/>
</dbReference>
<organism evidence="11 12">
    <name type="scientific">Tieghemostelium lacteum</name>
    <name type="common">Slime mold</name>
    <name type="synonym">Dictyostelium lacteum</name>
    <dbReference type="NCBI Taxonomy" id="361077"/>
    <lineage>
        <taxon>Eukaryota</taxon>
        <taxon>Amoebozoa</taxon>
        <taxon>Evosea</taxon>
        <taxon>Eumycetozoa</taxon>
        <taxon>Dictyostelia</taxon>
        <taxon>Dictyosteliales</taxon>
        <taxon>Raperosteliaceae</taxon>
        <taxon>Tieghemostelium</taxon>
    </lineage>
</organism>
<dbReference type="PANTHER" id="PTHR43550">
    <property type="entry name" value="3-KETODIHYDROSPHINGOSINE REDUCTASE"/>
    <property type="match status" value="1"/>
</dbReference>
<dbReference type="SUPFAM" id="SSF51735">
    <property type="entry name" value="NAD(P)-binding Rossmann-fold domains"/>
    <property type="match status" value="1"/>
</dbReference>
<comment type="pathway">
    <text evidence="3">Sphingolipid metabolism.</text>
</comment>
<evidence type="ECO:0000256" key="10">
    <source>
        <dbReference type="SAM" id="MobiDB-lite"/>
    </source>
</evidence>
<dbReference type="FunCoup" id="A0A152A3S5">
    <property type="interactions" value="314"/>
</dbReference>
<dbReference type="OrthoDB" id="37659at2759"/>
<dbReference type="OMA" id="ICGVFEE"/>
<evidence type="ECO:0000256" key="9">
    <source>
        <dbReference type="ARBA" id="ARBA00026112"/>
    </source>
</evidence>
<evidence type="ECO:0000313" key="11">
    <source>
        <dbReference type="EMBL" id="KYR00898.1"/>
    </source>
</evidence>
<dbReference type="GO" id="GO:0047560">
    <property type="term" value="F:3-dehydrosphinganine reductase activity"/>
    <property type="evidence" value="ECO:0007669"/>
    <property type="project" value="UniProtKB-EC"/>
</dbReference>
<reference evidence="11 12" key="1">
    <citation type="submission" date="2015-12" db="EMBL/GenBank/DDBJ databases">
        <title>Dictyostelia acquired genes for synthesis and detection of signals that induce cell-type specialization by lateral gene transfer from prokaryotes.</title>
        <authorList>
            <person name="Gloeckner G."/>
            <person name="Schaap P."/>
        </authorList>
    </citation>
    <scope>NUCLEOTIDE SEQUENCE [LARGE SCALE GENOMIC DNA]</scope>
    <source>
        <strain evidence="11 12">TK</strain>
    </source>
</reference>
<evidence type="ECO:0000313" key="12">
    <source>
        <dbReference type="Proteomes" id="UP000076078"/>
    </source>
</evidence>
<dbReference type="GO" id="GO:0006666">
    <property type="term" value="P:3-keto-sphinganine metabolic process"/>
    <property type="evidence" value="ECO:0007669"/>
    <property type="project" value="InterPro"/>
</dbReference>
<dbReference type="AlphaFoldDB" id="A0A152A3S5"/>
<keyword evidence="6" id="KW-0746">Sphingolipid metabolism</keyword>
<dbReference type="InterPro" id="IPR036291">
    <property type="entry name" value="NAD(P)-bd_dom_sf"/>
</dbReference>
<evidence type="ECO:0000256" key="8">
    <source>
        <dbReference type="ARBA" id="ARBA00023098"/>
    </source>
</evidence>
<keyword evidence="8" id="KW-0443">Lipid metabolism</keyword>
<keyword evidence="12" id="KW-1185">Reference proteome</keyword>
<sequence length="348" mass="38312">MIIYIVVAILVACIVNLIYKKQKQYSFANKHVLVIGGSSGIGKELVYQLLKENVSTISVVSRDIKKLEAVITDEPSELKSKIKVYACDITKKELVKKTIETIINENGDIHCLVNCAGLAVPGYFIEQDVEVFEKTMSLDYFGTLYVTKEVVPHMISRGIKGYIVFVSSTLGLVSISGYSTYSPAKFAVAALAETLRSELKPYGIRFSVVYPPDTDTPGYEQENLTKPEETKIISGGGKAVKAIEVAKEIVKGIRGGEYHIAYDMATRLCVVLSPGFTPFYYSFFDIALAPICRLVGFIAMNQNDNEVLKAFRNKSSTSNASHNTTNSSSSSQPNQPLKKRNSKSPIVE</sequence>
<keyword evidence="4" id="KW-0256">Endoplasmic reticulum</keyword>
<evidence type="ECO:0000256" key="6">
    <source>
        <dbReference type="ARBA" id="ARBA00022919"/>
    </source>
</evidence>
<keyword evidence="5" id="KW-0521">NADP</keyword>
<dbReference type="EMBL" id="LODT01000013">
    <property type="protein sequence ID" value="KYR00898.1"/>
    <property type="molecule type" value="Genomic_DNA"/>
</dbReference>
<dbReference type="InParanoid" id="A0A152A3S5"/>
<dbReference type="EC" id="1.1.1.102" evidence="9"/>
<comment type="caution">
    <text evidence="11">The sequence shown here is derived from an EMBL/GenBank/DDBJ whole genome shotgun (WGS) entry which is preliminary data.</text>
</comment>
<comment type="subcellular location">
    <subcellularLocation>
        <location evidence="1">Endoplasmic reticulum</location>
    </subcellularLocation>
</comment>
<dbReference type="InterPro" id="IPR002347">
    <property type="entry name" value="SDR_fam"/>
</dbReference>
<protein>
    <recommendedName>
        <fullName evidence="9">3-dehydrosphinganine reductase</fullName>
        <ecNumber evidence="9">1.1.1.102</ecNumber>
    </recommendedName>
</protein>
<dbReference type="GO" id="GO:0005789">
    <property type="term" value="C:endoplasmic reticulum membrane"/>
    <property type="evidence" value="ECO:0007669"/>
    <property type="project" value="TreeGrafter"/>
</dbReference>
<evidence type="ECO:0000256" key="4">
    <source>
        <dbReference type="ARBA" id="ARBA00022824"/>
    </source>
</evidence>
<accession>A0A152A3S5</accession>
<comment type="pathway">
    <text evidence="2">Lipid metabolism; sphingolipid metabolism.</text>
</comment>
<dbReference type="PANTHER" id="PTHR43550:SF3">
    <property type="entry name" value="3-KETODIHYDROSPHINGOSINE REDUCTASE"/>
    <property type="match status" value="1"/>
</dbReference>
<evidence type="ECO:0000256" key="1">
    <source>
        <dbReference type="ARBA" id="ARBA00004240"/>
    </source>
</evidence>
<dbReference type="Pfam" id="PF00106">
    <property type="entry name" value="adh_short"/>
    <property type="match status" value="1"/>
</dbReference>
<feature type="compositionally biased region" description="Low complexity" evidence="10">
    <location>
        <begin position="315"/>
        <end position="331"/>
    </location>
</feature>
<evidence type="ECO:0000256" key="7">
    <source>
        <dbReference type="ARBA" id="ARBA00023002"/>
    </source>
</evidence>
<proteinExistence type="predicted"/>
<keyword evidence="7" id="KW-0560">Oxidoreductase</keyword>
<feature type="region of interest" description="Disordered" evidence="10">
    <location>
        <begin position="314"/>
        <end position="348"/>
    </location>
</feature>
<dbReference type="STRING" id="361077.A0A152A3S5"/>
<gene>
    <name evidence="11" type="ORF">DLAC_02960</name>
</gene>
<dbReference type="InterPro" id="IPR045022">
    <property type="entry name" value="KDSR-like"/>
</dbReference>
<dbReference type="GO" id="GO:0030148">
    <property type="term" value="P:sphingolipid biosynthetic process"/>
    <property type="evidence" value="ECO:0007669"/>
    <property type="project" value="InterPro"/>
</dbReference>
<evidence type="ECO:0000256" key="2">
    <source>
        <dbReference type="ARBA" id="ARBA00004760"/>
    </source>
</evidence>
<evidence type="ECO:0000256" key="3">
    <source>
        <dbReference type="ARBA" id="ARBA00004991"/>
    </source>
</evidence>
<evidence type="ECO:0000256" key="5">
    <source>
        <dbReference type="ARBA" id="ARBA00022857"/>
    </source>
</evidence>